<dbReference type="GO" id="GO:0006887">
    <property type="term" value="P:exocytosis"/>
    <property type="evidence" value="ECO:0007669"/>
    <property type="project" value="UniProtKB-KW"/>
</dbReference>
<comment type="caution">
    <text evidence="6">The sequence shown here is derived from an EMBL/GenBank/DDBJ whole genome shotgun (WGS) entry which is preliminary data.</text>
</comment>
<evidence type="ECO:0000259" key="5">
    <source>
        <dbReference type="Pfam" id="PF03081"/>
    </source>
</evidence>
<dbReference type="PANTHER" id="PTHR12542:SF38">
    <property type="entry name" value="EXOCYST SUBUNIT EXO70 FAMILY PROTEIN"/>
    <property type="match status" value="1"/>
</dbReference>
<dbReference type="InterPro" id="IPR004140">
    <property type="entry name" value="Exo70"/>
</dbReference>
<keyword evidence="3" id="KW-0268">Exocytosis</keyword>
<sequence>MDRILEVAGSIIVKWNPDTSTFANVTSLFYENRGEANDFIKNVNDLQRAMHFLASENSGSEKLVRAQNLMQIAMKRLQKEFYQILSMNRAYLDPKSVNPVWISENVARNSKKSPEKVFRTLEMYTAIANHWPEIESIFSFESTSDIRSLALTSLVKLSESVRTSLIEFESAIQKNSSKSLVAGAGIHALTTDVMHYLSLLGDYSNILADILADLPLPGKSSLPESYFDTYDSEDFPLPAISLRFVWLILILLCKLDGKAKHYKDDSLSYLFLANNLNYVVSKVRISNMKYLLGDDWLTKHETKVKQFALNYETDSMEPCRRFPPGGSDSSNVAGGSEGVF</sequence>
<evidence type="ECO:0000256" key="1">
    <source>
        <dbReference type="ARBA" id="ARBA00006756"/>
    </source>
</evidence>
<dbReference type="GO" id="GO:0015031">
    <property type="term" value="P:protein transport"/>
    <property type="evidence" value="ECO:0007669"/>
    <property type="project" value="UniProtKB-KW"/>
</dbReference>
<dbReference type="PANTHER" id="PTHR12542">
    <property type="entry name" value="EXOCYST COMPLEX PROTEIN EXO70"/>
    <property type="match status" value="1"/>
</dbReference>
<dbReference type="SUPFAM" id="SSF74788">
    <property type="entry name" value="Cullin repeat-like"/>
    <property type="match status" value="1"/>
</dbReference>
<proteinExistence type="inferred from homology"/>
<keyword evidence="3" id="KW-0653">Protein transport</keyword>
<reference evidence="6 7" key="1">
    <citation type="submission" date="2024-02" db="EMBL/GenBank/DDBJ databases">
        <authorList>
            <person name="Vignale AGUSTIN F."/>
            <person name="Sosa J E."/>
            <person name="Modenutti C."/>
        </authorList>
    </citation>
    <scope>NUCLEOTIDE SEQUENCE [LARGE SCALE GENOMIC DNA]</scope>
</reference>
<evidence type="ECO:0000313" key="7">
    <source>
        <dbReference type="Proteomes" id="UP001642360"/>
    </source>
</evidence>
<name>A0ABC8RK55_9AQUA</name>
<accession>A0ABC8RK55</accession>
<comment type="function">
    <text evidence="3">Component of the exocyst complex.</text>
</comment>
<organism evidence="6 7">
    <name type="scientific">Ilex paraguariensis</name>
    <name type="common">yerba mate</name>
    <dbReference type="NCBI Taxonomy" id="185542"/>
    <lineage>
        <taxon>Eukaryota</taxon>
        <taxon>Viridiplantae</taxon>
        <taxon>Streptophyta</taxon>
        <taxon>Embryophyta</taxon>
        <taxon>Tracheophyta</taxon>
        <taxon>Spermatophyta</taxon>
        <taxon>Magnoliopsida</taxon>
        <taxon>eudicotyledons</taxon>
        <taxon>Gunneridae</taxon>
        <taxon>Pentapetalae</taxon>
        <taxon>asterids</taxon>
        <taxon>campanulids</taxon>
        <taxon>Aquifoliales</taxon>
        <taxon>Aquifoliaceae</taxon>
        <taxon>Ilex</taxon>
    </lineage>
</organism>
<feature type="domain" description="Exocyst complex subunit Exo70 C-terminal" evidence="5">
    <location>
        <begin position="103"/>
        <end position="315"/>
    </location>
</feature>
<dbReference type="AlphaFoldDB" id="A0ABC8RK55"/>
<dbReference type="Gene3D" id="1.20.1280.170">
    <property type="entry name" value="Exocyst complex component Exo70"/>
    <property type="match status" value="2"/>
</dbReference>
<keyword evidence="2 3" id="KW-0813">Transport</keyword>
<dbReference type="InterPro" id="IPR016159">
    <property type="entry name" value="Cullin_repeat-like_dom_sf"/>
</dbReference>
<evidence type="ECO:0000256" key="3">
    <source>
        <dbReference type="RuleBase" id="RU365026"/>
    </source>
</evidence>
<dbReference type="Pfam" id="PF03081">
    <property type="entry name" value="Exo70_C"/>
    <property type="match status" value="1"/>
</dbReference>
<dbReference type="InterPro" id="IPR046364">
    <property type="entry name" value="Exo70_C"/>
</dbReference>
<keyword evidence="7" id="KW-1185">Reference proteome</keyword>
<evidence type="ECO:0000313" key="6">
    <source>
        <dbReference type="EMBL" id="CAK9145341.1"/>
    </source>
</evidence>
<evidence type="ECO:0000256" key="2">
    <source>
        <dbReference type="ARBA" id="ARBA00022448"/>
    </source>
</evidence>
<dbReference type="EMBL" id="CAUOFW020001478">
    <property type="protein sequence ID" value="CAK9145341.1"/>
    <property type="molecule type" value="Genomic_DNA"/>
</dbReference>
<feature type="region of interest" description="Disordered" evidence="4">
    <location>
        <begin position="318"/>
        <end position="340"/>
    </location>
</feature>
<protein>
    <recommendedName>
        <fullName evidence="3">Exocyst subunit Exo70 family protein</fullName>
    </recommendedName>
</protein>
<comment type="similarity">
    <text evidence="1 3">Belongs to the EXO70 family.</text>
</comment>
<dbReference type="Pfam" id="PF20669">
    <property type="entry name" value="Exo70_N"/>
    <property type="match status" value="1"/>
</dbReference>
<evidence type="ECO:0000256" key="4">
    <source>
        <dbReference type="SAM" id="MobiDB-lite"/>
    </source>
</evidence>
<dbReference type="Proteomes" id="UP001642360">
    <property type="component" value="Unassembled WGS sequence"/>
</dbReference>
<gene>
    <name evidence="6" type="ORF">ILEXP_LOCUS13146</name>
</gene>